<dbReference type="Pfam" id="PF13417">
    <property type="entry name" value="GST_N_3"/>
    <property type="match status" value="1"/>
</dbReference>
<dbReference type="SFLD" id="SFLDG01152">
    <property type="entry name" value="Main.3:_Omega-_and_Tau-like"/>
    <property type="match status" value="1"/>
</dbReference>
<dbReference type="Pfam" id="PF13410">
    <property type="entry name" value="GST_C_2"/>
    <property type="match status" value="1"/>
</dbReference>
<proteinExistence type="inferred from homology"/>
<dbReference type="SFLD" id="SFLDG00358">
    <property type="entry name" value="Main_(cytGST)"/>
    <property type="match status" value="1"/>
</dbReference>
<dbReference type="AlphaFoldDB" id="A0A0D9WYM7"/>
<evidence type="ECO:0000256" key="3">
    <source>
        <dbReference type="RuleBase" id="RU369102"/>
    </source>
</evidence>
<comment type="subcellular location">
    <subcellularLocation>
        <location evidence="3">Cytoplasm</location>
        <location evidence="3">Cytosol</location>
    </subcellularLocation>
</comment>
<dbReference type="eggNOG" id="KOG0406">
    <property type="taxonomic scope" value="Eukaryota"/>
</dbReference>
<dbReference type="SUPFAM" id="SSF47616">
    <property type="entry name" value="GST C-terminal domain-like"/>
    <property type="match status" value="1"/>
</dbReference>
<dbReference type="InterPro" id="IPR040079">
    <property type="entry name" value="Glutathione_S-Trfase"/>
</dbReference>
<dbReference type="GO" id="GO:0004364">
    <property type="term" value="F:glutathione transferase activity"/>
    <property type="evidence" value="ECO:0007669"/>
    <property type="project" value="UniProtKB-UniRule"/>
</dbReference>
<comment type="function">
    <text evidence="3">Is involved in the conjugation of reduced glutathione to a wide number of exogenous and endogenous hydrophobic electrophiles.</text>
</comment>
<comment type="similarity">
    <text evidence="3">Belongs to the GST superfamily.</text>
</comment>
<sequence length="236" mass="26783">MAAPAAASSSKLVLLDFWVSPFGQRCRIALAEKNLPYEYSEQELLGAKSDLLVCSNPIHKKVPVLLHGGNDRAIFESLIILEYLDDAFPNHTPRLLPSTDNPYARARARFWADYVDKKVYPVGTKLWKLKKGEAEHVAVRGELVEALQTLDGELGERRFFGEGDEFGFVDVAMVPLMPWVYGFARYGDFSVEEVCPRVAAWARRCMERESVAKSLRSPEEVYDFIGLLRRYYGIDK</sequence>
<dbReference type="GO" id="GO:0005829">
    <property type="term" value="C:cytosol"/>
    <property type="evidence" value="ECO:0007669"/>
    <property type="project" value="UniProtKB-SubCell"/>
</dbReference>
<dbReference type="CDD" id="cd03058">
    <property type="entry name" value="GST_N_Tau"/>
    <property type="match status" value="1"/>
</dbReference>
<feature type="domain" description="GST N-terminal" evidence="4">
    <location>
        <begin position="10"/>
        <end position="92"/>
    </location>
</feature>
<reference evidence="7" key="2">
    <citation type="submission" date="2013-12" db="EMBL/GenBank/DDBJ databases">
        <authorList>
            <person name="Yu Y."/>
            <person name="Lee S."/>
            <person name="de Baynast K."/>
            <person name="Wissotski M."/>
            <person name="Liu L."/>
            <person name="Talag J."/>
            <person name="Goicoechea J."/>
            <person name="Angelova A."/>
            <person name="Jetty R."/>
            <person name="Kudrna D."/>
            <person name="Golser W."/>
            <person name="Rivera L."/>
            <person name="Zhang J."/>
            <person name="Wing R."/>
        </authorList>
    </citation>
    <scope>NUCLEOTIDE SEQUENCE</scope>
</reference>
<dbReference type="Gramene" id="LPERR07G11520.1">
    <property type="protein sequence ID" value="LPERR07G11520.1"/>
    <property type="gene ID" value="LPERR07G11520"/>
</dbReference>
<dbReference type="EC" id="2.5.1.18" evidence="3"/>
<name>A0A0D9WYM7_9ORYZ</name>
<dbReference type="InterPro" id="IPR045074">
    <property type="entry name" value="GST_C_Tau"/>
</dbReference>
<dbReference type="PANTHER" id="PTHR11260">
    <property type="entry name" value="GLUTATHIONE S-TRANSFERASE, GST, SUPERFAMILY, GST DOMAIN CONTAINING"/>
    <property type="match status" value="1"/>
</dbReference>
<dbReference type="InterPro" id="IPR036249">
    <property type="entry name" value="Thioredoxin-like_sf"/>
</dbReference>
<dbReference type="STRING" id="77586.A0A0D9WYM7"/>
<organism evidence="6 7">
    <name type="scientific">Leersia perrieri</name>
    <dbReference type="NCBI Taxonomy" id="77586"/>
    <lineage>
        <taxon>Eukaryota</taxon>
        <taxon>Viridiplantae</taxon>
        <taxon>Streptophyta</taxon>
        <taxon>Embryophyta</taxon>
        <taxon>Tracheophyta</taxon>
        <taxon>Spermatophyta</taxon>
        <taxon>Magnoliopsida</taxon>
        <taxon>Liliopsida</taxon>
        <taxon>Poales</taxon>
        <taxon>Poaceae</taxon>
        <taxon>BOP clade</taxon>
        <taxon>Oryzoideae</taxon>
        <taxon>Oryzeae</taxon>
        <taxon>Oryzinae</taxon>
        <taxon>Leersia</taxon>
    </lineage>
</organism>
<dbReference type="PANTHER" id="PTHR11260:SF690">
    <property type="entry name" value="GLUTATHIONE S-TRANSFERASE"/>
    <property type="match status" value="1"/>
</dbReference>
<dbReference type="InterPro" id="IPR045073">
    <property type="entry name" value="Omega/Tau-like"/>
</dbReference>
<dbReference type="FunFam" id="1.20.1050.10:FF:000018">
    <property type="entry name" value="Glutathione S-transferase U20"/>
    <property type="match status" value="1"/>
</dbReference>
<dbReference type="SFLD" id="SFLDS00019">
    <property type="entry name" value="Glutathione_Transferase_(cytos"/>
    <property type="match status" value="1"/>
</dbReference>
<evidence type="ECO:0000256" key="1">
    <source>
        <dbReference type="ARBA" id="ARBA00022679"/>
    </source>
</evidence>
<evidence type="ECO:0000313" key="7">
    <source>
        <dbReference type="Proteomes" id="UP000032180"/>
    </source>
</evidence>
<dbReference type="Proteomes" id="UP000032180">
    <property type="component" value="Chromosome 7"/>
</dbReference>
<evidence type="ECO:0000259" key="4">
    <source>
        <dbReference type="PROSITE" id="PS50404"/>
    </source>
</evidence>
<dbReference type="PROSITE" id="PS50404">
    <property type="entry name" value="GST_NTER"/>
    <property type="match status" value="1"/>
</dbReference>
<evidence type="ECO:0000256" key="2">
    <source>
        <dbReference type="ARBA" id="ARBA00047960"/>
    </source>
</evidence>
<dbReference type="InterPro" id="IPR004045">
    <property type="entry name" value="Glutathione_S-Trfase_N"/>
</dbReference>
<feature type="domain" description="GST C-terminal" evidence="5">
    <location>
        <begin position="101"/>
        <end position="224"/>
    </location>
</feature>
<dbReference type="InterPro" id="IPR036282">
    <property type="entry name" value="Glutathione-S-Trfase_C_sf"/>
</dbReference>
<comment type="catalytic activity">
    <reaction evidence="2 3">
        <text>RX + glutathione = an S-substituted glutathione + a halide anion + H(+)</text>
        <dbReference type="Rhea" id="RHEA:16437"/>
        <dbReference type="ChEBI" id="CHEBI:15378"/>
        <dbReference type="ChEBI" id="CHEBI:16042"/>
        <dbReference type="ChEBI" id="CHEBI:17792"/>
        <dbReference type="ChEBI" id="CHEBI:57925"/>
        <dbReference type="ChEBI" id="CHEBI:90779"/>
        <dbReference type="EC" id="2.5.1.18"/>
    </reaction>
</comment>
<evidence type="ECO:0000313" key="6">
    <source>
        <dbReference type="EnsemblPlants" id="LPERR07G11520.1"/>
    </source>
</evidence>
<keyword evidence="1 3" id="KW-0808">Transferase</keyword>
<dbReference type="PROSITE" id="PS50405">
    <property type="entry name" value="GST_CTER"/>
    <property type="match status" value="1"/>
</dbReference>
<reference evidence="6 7" key="1">
    <citation type="submission" date="2012-08" db="EMBL/GenBank/DDBJ databases">
        <title>Oryza genome evolution.</title>
        <authorList>
            <person name="Wing R.A."/>
        </authorList>
    </citation>
    <scope>NUCLEOTIDE SEQUENCE</scope>
</reference>
<dbReference type="InterPro" id="IPR010987">
    <property type="entry name" value="Glutathione-S-Trfase_C-like"/>
</dbReference>
<dbReference type="Gene3D" id="1.20.1050.10">
    <property type="match status" value="1"/>
</dbReference>
<reference evidence="6" key="3">
    <citation type="submission" date="2015-04" db="UniProtKB">
        <authorList>
            <consortium name="EnsemblPlants"/>
        </authorList>
    </citation>
    <scope>IDENTIFICATION</scope>
</reference>
<keyword evidence="3" id="KW-0963">Cytoplasm</keyword>
<evidence type="ECO:0000259" key="5">
    <source>
        <dbReference type="PROSITE" id="PS50405"/>
    </source>
</evidence>
<dbReference type="GO" id="GO:0006749">
    <property type="term" value="P:glutathione metabolic process"/>
    <property type="evidence" value="ECO:0007669"/>
    <property type="project" value="InterPro"/>
</dbReference>
<dbReference type="HOGENOM" id="CLU_011226_18_2_1"/>
<dbReference type="Gene3D" id="3.40.30.10">
    <property type="entry name" value="Glutaredoxin"/>
    <property type="match status" value="1"/>
</dbReference>
<dbReference type="SUPFAM" id="SSF52833">
    <property type="entry name" value="Thioredoxin-like"/>
    <property type="match status" value="1"/>
</dbReference>
<dbReference type="EnsemblPlants" id="LPERR07G11520.1">
    <property type="protein sequence ID" value="LPERR07G11520.1"/>
    <property type="gene ID" value="LPERR07G11520"/>
</dbReference>
<accession>A0A0D9WYM7</accession>
<dbReference type="CDD" id="cd03185">
    <property type="entry name" value="GST_C_Tau"/>
    <property type="match status" value="1"/>
</dbReference>
<protein>
    <recommendedName>
        <fullName evidence="3">Glutathione S-transferase</fullName>
        <ecNumber evidence="3">2.5.1.18</ecNumber>
    </recommendedName>
</protein>
<keyword evidence="7" id="KW-1185">Reference proteome</keyword>